<name>A0ACB9C2U0_ARCLA</name>
<organism evidence="1 2">
    <name type="scientific">Arctium lappa</name>
    <name type="common">Greater burdock</name>
    <name type="synonym">Lappa major</name>
    <dbReference type="NCBI Taxonomy" id="4217"/>
    <lineage>
        <taxon>Eukaryota</taxon>
        <taxon>Viridiplantae</taxon>
        <taxon>Streptophyta</taxon>
        <taxon>Embryophyta</taxon>
        <taxon>Tracheophyta</taxon>
        <taxon>Spermatophyta</taxon>
        <taxon>Magnoliopsida</taxon>
        <taxon>eudicotyledons</taxon>
        <taxon>Gunneridae</taxon>
        <taxon>Pentapetalae</taxon>
        <taxon>asterids</taxon>
        <taxon>campanulids</taxon>
        <taxon>Asterales</taxon>
        <taxon>Asteraceae</taxon>
        <taxon>Carduoideae</taxon>
        <taxon>Cardueae</taxon>
        <taxon>Arctiinae</taxon>
        <taxon>Arctium</taxon>
    </lineage>
</organism>
<reference evidence="2" key="1">
    <citation type="journal article" date="2022" name="Mol. Ecol. Resour.">
        <title>The genomes of chicory, endive, great burdock and yacon provide insights into Asteraceae palaeo-polyploidization history and plant inulin production.</title>
        <authorList>
            <person name="Fan W."/>
            <person name="Wang S."/>
            <person name="Wang H."/>
            <person name="Wang A."/>
            <person name="Jiang F."/>
            <person name="Liu H."/>
            <person name="Zhao H."/>
            <person name="Xu D."/>
            <person name="Zhang Y."/>
        </authorList>
    </citation>
    <scope>NUCLEOTIDE SEQUENCE [LARGE SCALE GENOMIC DNA]</scope>
    <source>
        <strain evidence="2">cv. Niubang</strain>
    </source>
</reference>
<reference evidence="1 2" key="2">
    <citation type="journal article" date="2022" name="Mol. Ecol. Resour.">
        <title>The genomes of chicory, endive, great burdock and yacon provide insights into Asteraceae paleo-polyploidization history and plant inulin production.</title>
        <authorList>
            <person name="Fan W."/>
            <person name="Wang S."/>
            <person name="Wang H."/>
            <person name="Wang A."/>
            <person name="Jiang F."/>
            <person name="Liu H."/>
            <person name="Zhao H."/>
            <person name="Xu D."/>
            <person name="Zhang Y."/>
        </authorList>
    </citation>
    <scope>NUCLEOTIDE SEQUENCE [LARGE SCALE GENOMIC DNA]</scope>
    <source>
        <strain evidence="2">cv. Niubang</strain>
    </source>
</reference>
<evidence type="ECO:0000313" key="1">
    <source>
        <dbReference type="EMBL" id="KAI3728508.1"/>
    </source>
</evidence>
<accession>A0ACB9C2U0</accession>
<protein>
    <submittedName>
        <fullName evidence="1">Uncharacterized protein</fullName>
    </submittedName>
</protein>
<dbReference type="EMBL" id="CM042051">
    <property type="protein sequence ID" value="KAI3728508.1"/>
    <property type="molecule type" value="Genomic_DNA"/>
</dbReference>
<sequence>MVMILMRMDKPMIFARSVLLSIDAKEGIKLAIIMHMKAMLPNLVAWSTLPRIRLVRSTGNFMATVITVIDTALREKYLHGNQIFLFRKPCNKSAAMARMQKRDAIAM</sequence>
<dbReference type="Proteomes" id="UP001055879">
    <property type="component" value="Linkage Group LG05"/>
</dbReference>
<evidence type="ECO:0000313" key="2">
    <source>
        <dbReference type="Proteomes" id="UP001055879"/>
    </source>
</evidence>
<proteinExistence type="predicted"/>
<gene>
    <name evidence="1" type="ORF">L6452_17145</name>
</gene>
<comment type="caution">
    <text evidence="1">The sequence shown here is derived from an EMBL/GenBank/DDBJ whole genome shotgun (WGS) entry which is preliminary data.</text>
</comment>
<keyword evidence="2" id="KW-1185">Reference proteome</keyword>